<keyword evidence="3" id="KW-1185">Reference proteome</keyword>
<comment type="caution">
    <text evidence="2">The sequence shown here is derived from an EMBL/GenBank/DDBJ whole genome shotgun (WGS) entry which is preliminary data.</text>
</comment>
<feature type="compositionally biased region" description="Basic residues" evidence="1">
    <location>
        <begin position="203"/>
        <end position="212"/>
    </location>
</feature>
<feature type="compositionally biased region" description="Basic and acidic residues" evidence="1">
    <location>
        <begin position="192"/>
        <end position="202"/>
    </location>
</feature>
<organism evidence="2 3">
    <name type="scientific">Tanacetum coccineum</name>
    <dbReference type="NCBI Taxonomy" id="301880"/>
    <lineage>
        <taxon>Eukaryota</taxon>
        <taxon>Viridiplantae</taxon>
        <taxon>Streptophyta</taxon>
        <taxon>Embryophyta</taxon>
        <taxon>Tracheophyta</taxon>
        <taxon>Spermatophyta</taxon>
        <taxon>Magnoliopsida</taxon>
        <taxon>eudicotyledons</taxon>
        <taxon>Gunneridae</taxon>
        <taxon>Pentapetalae</taxon>
        <taxon>asterids</taxon>
        <taxon>campanulids</taxon>
        <taxon>Asterales</taxon>
        <taxon>Asteraceae</taxon>
        <taxon>Asteroideae</taxon>
        <taxon>Anthemideae</taxon>
        <taxon>Anthemidinae</taxon>
        <taxon>Tanacetum</taxon>
    </lineage>
</organism>
<feature type="compositionally biased region" description="Acidic residues" evidence="1">
    <location>
        <begin position="66"/>
        <end position="75"/>
    </location>
</feature>
<evidence type="ECO:0000313" key="3">
    <source>
        <dbReference type="Proteomes" id="UP001151760"/>
    </source>
</evidence>
<feature type="compositionally biased region" description="Basic and acidic residues" evidence="1">
    <location>
        <begin position="76"/>
        <end position="85"/>
    </location>
</feature>
<gene>
    <name evidence="2" type="ORF">Tco_0771364</name>
</gene>
<feature type="compositionally biased region" description="Polar residues" evidence="1">
    <location>
        <begin position="41"/>
        <end position="54"/>
    </location>
</feature>
<dbReference type="Proteomes" id="UP001151760">
    <property type="component" value="Unassembled WGS sequence"/>
</dbReference>
<proteinExistence type="predicted"/>
<protein>
    <submittedName>
        <fullName evidence="2">Uncharacterized protein</fullName>
    </submittedName>
</protein>
<evidence type="ECO:0000313" key="2">
    <source>
        <dbReference type="EMBL" id="GJS88728.1"/>
    </source>
</evidence>
<feature type="region of interest" description="Disordered" evidence="1">
    <location>
        <begin position="1"/>
        <end position="85"/>
    </location>
</feature>
<name>A0ABQ4ZIL5_9ASTR</name>
<accession>A0ABQ4ZIL5</accession>
<reference evidence="2" key="1">
    <citation type="journal article" date="2022" name="Int. J. Mol. Sci.">
        <title>Draft Genome of Tanacetum Coccineum: Genomic Comparison of Closely Related Tanacetum-Family Plants.</title>
        <authorList>
            <person name="Yamashiro T."/>
            <person name="Shiraishi A."/>
            <person name="Nakayama K."/>
            <person name="Satake H."/>
        </authorList>
    </citation>
    <scope>NUCLEOTIDE SEQUENCE</scope>
</reference>
<evidence type="ECO:0000256" key="1">
    <source>
        <dbReference type="SAM" id="MobiDB-lite"/>
    </source>
</evidence>
<sequence>MGEGSDMPTDPHHTPIITQPSSSQPQRKQKSRRPKEKDTHASQSSVPSDPTNIVNEDITEEPIVSSEEESLGDQEDASKQGRIDDIDANKEIYLVNVDRDVDMFGVNDLEGDEVIVESEVVDKDVNLSVDEVTLAQALSALKSAKVQEKRDVIKEPSVPVSTALTKVSTVIPTTAATTITVVSSISRAKGIETDIREKDEKSSKKRTKPSTE</sequence>
<reference evidence="2" key="2">
    <citation type="submission" date="2022-01" db="EMBL/GenBank/DDBJ databases">
        <authorList>
            <person name="Yamashiro T."/>
            <person name="Shiraishi A."/>
            <person name="Satake H."/>
            <person name="Nakayama K."/>
        </authorList>
    </citation>
    <scope>NUCLEOTIDE SEQUENCE</scope>
</reference>
<feature type="region of interest" description="Disordered" evidence="1">
    <location>
        <begin position="192"/>
        <end position="212"/>
    </location>
</feature>
<dbReference type="EMBL" id="BQNB010011296">
    <property type="protein sequence ID" value="GJS88728.1"/>
    <property type="molecule type" value="Genomic_DNA"/>
</dbReference>